<accession>A0A0E9S5A9</accession>
<organism evidence="2">
    <name type="scientific">Anguilla anguilla</name>
    <name type="common">European freshwater eel</name>
    <name type="synonym">Muraena anguilla</name>
    <dbReference type="NCBI Taxonomy" id="7936"/>
    <lineage>
        <taxon>Eukaryota</taxon>
        <taxon>Metazoa</taxon>
        <taxon>Chordata</taxon>
        <taxon>Craniata</taxon>
        <taxon>Vertebrata</taxon>
        <taxon>Euteleostomi</taxon>
        <taxon>Actinopterygii</taxon>
        <taxon>Neopterygii</taxon>
        <taxon>Teleostei</taxon>
        <taxon>Anguilliformes</taxon>
        <taxon>Anguillidae</taxon>
        <taxon>Anguilla</taxon>
    </lineage>
</organism>
<sequence>MKQEFEFNISASIHFDTQLDSSQFSTTGGPGNHGRGLRGP</sequence>
<reference evidence="2" key="2">
    <citation type="journal article" date="2015" name="Fish Shellfish Immunol.">
        <title>Early steps in the European eel (Anguilla anguilla)-Vibrio vulnificus interaction in the gills: Role of the RtxA13 toxin.</title>
        <authorList>
            <person name="Callol A."/>
            <person name="Pajuelo D."/>
            <person name="Ebbesson L."/>
            <person name="Teles M."/>
            <person name="MacKenzie S."/>
            <person name="Amaro C."/>
        </authorList>
    </citation>
    <scope>NUCLEOTIDE SEQUENCE</scope>
</reference>
<proteinExistence type="predicted"/>
<reference evidence="2" key="1">
    <citation type="submission" date="2014-11" db="EMBL/GenBank/DDBJ databases">
        <authorList>
            <person name="Amaro Gonzalez C."/>
        </authorList>
    </citation>
    <scope>NUCLEOTIDE SEQUENCE</scope>
</reference>
<feature type="compositionally biased region" description="Gly residues" evidence="1">
    <location>
        <begin position="28"/>
        <end position="40"/>
    </location>
</feature>
<evidence type="ECO:0000313" key="2">
    <source>
        <dbReference type="EMBL" id="JAH36377.1"/>
    </source>
</evidence>
<evidence type="ECO:0000256" key="1">
    <source>
        <dbReference type="SAM" id="MobiDB-lite"/>
    </source>
</evidence>
<feature type="compositionally biased region" description="Polar residues" evidence="1">
    <location>
        <begin position="18"/>
        <end position="27"/>
    </location>
</feature>
<feature type="region of interest" description="Disordered" evidence="1">
    <location>
        <begin position="18"/>
        <end position="40"/>
    </location>
</feature>
<name>A0A0E9S5A9_ANGAN</name>
<protein>
    <submittedName>
        <fullName evidence="2">Uncharacterized protein</fullName>
    </submittedName>
</protein>
<dbReference type="AlphaFoldDB" id="A0A0E9S5A9"/>
<dbReference type="EMBL" id="GBXM01072200">
    <property type="protein sequence ID" value="JAH36377.1"/>
    <property type="molecule type" value="Transcribed_RNA"/>
</dbReference>